<dbReference type="EMBL" id="FR824235">
    <property type="protein sequence ID" value="CCA23343.1"/>
    <property type="molecule type" value="Genomic_DNA"/>
</dbReference>
<dbReference type="PROSITE" id="PS50077">
    <property type="entry name" value="HEAT_REPEAT"/>
    <property type="match status" value="1"/>
</dbReference>
<evidence type="ECO:0000313" key="7">
    <source>
        <dbReference type="EMBL" id="CCA23343.1"/>
    </source>
</evidence>
<feature type="domain" description="U3 small nucleolar RNA-associated protein 20 N-terminal" evidence="4">
    <location>
        <begin position="786"/>
        <end position="1456"/>
    </location>
</feature>
<evidence type="ECO:0000259" key="5">
    <source>
        <dbReference type="Pfam" id="PF20416"/>
    </source>
</evidence>
<dbReference type="PANTHER" id="PTHR17695:SF11">
    <property type="entry name" value="SMALL SUBUNIT PROCESSOME COMPONENT 20 HOMOLOG"/>
    <property type="match status" value="1"/>
</dbReference>
<feature type="region of interest" description="Disordered" evidence="3">
    <location>
        <begin position="2727"/>
        <end position="2780"/>
    </location>
</feature>
<reference evidence="7" key="1">
    <citation type="journal article" date="2011" name="PLoS Biol.">
        <title>Gene gain and loss during evolution of obligate parasitism in the white rust pathogen of Arabidopsis thaliana.</title>
        <authorList>
            <person name="Kemen E."/>
            <person name="Gardiner A."/>
            <person name="Schultz-Larsen T."/>
            <person name="Kemen A.C."/>
            <person name="Balmuth A.L."/>
            <person name="Robert-Seilaniantz A."/>
            <person name="Bailey K."/>
            <person name="Holub E."/>
            <person name="Studholme D.J."/>
            <person name="Maclean D."/>
            <person name="Jones J.D."/>
        </authorList>
    </citation>
    <scope>NUCLEOTIDE SEQUENCE</scope>
</reference>
<evidence type="ECO:0000256" key="1">
    <source>
        <dbReference type="PROSITE-ProRule" id="PRU00103"/>
    </source>
</evidence>
<dbReference type="GO" id="GO:0030686">
    <property type="term" value="C:90S preribosome"/>
    <property type="evidence" value="ECO:0007669"/>
    <property type="project" value="TreeGrafter"/>
</dbReference>
<sequence length="2780" mass="316085">MGSVQQFYFIFLGHHRAFVREFAAQTLAGLLRHMESVKQVRKYLQAYFVALTRGTGIEDEFLRDGTAKLVFALVRGISSGFHSRMDDIFQFLLRLLRPNASDNQDETTTQRKLLLVDIVQRVNNAMIDHTDQVNARNVCEVFEKVFLKEKQCLLSNLEYESSSGLWMYISQLLDLFRSWITHRSGRNISERYSYKLQGFLSEFIFVDNVQLLRIANKAAKVSILAICDAIWWRFPSDGNSVSSIKSQMAAIFLLVEDVNKNVADFWKTQLTDYILSKTGWSGEIKPSQHSFWNIFLPSALHMACRALKQNIVRDFEPVAYLLCQIYDFILAHKKTFSIKEWSCVEYINGRQYLKASMVCESADGKVFLHRQAKELLGQFPLDTIDGHDMSNMSHALLAWRTLRVMSLFYFDCNHLKSFLNSKNVVGFVKTVENSERPSPLANAILAELWRLEYSCMNASDAIEDIMPRLLTNIAESYSIISFVVRLLKESSVNQRAVLPKVQIEFFFTFVSNNLRSPVHVVRFLTLELLNAFEPLDFLDIVEQNSTSASAYGLIGACNVVEVCYSLEGICINISIENEREIVRLLNRLKILCGKKKTPILYKRVALLHMFGLYHVKFASIWMHIAQVIEVCIRMHVKELWPLLATELFRVSLQGNSVNESKTMESHTIKGASMREFMTLMELEMQVPVPDQITDPSKHHSILFDALRPLSDIVETKTRFFSSVFFAFLRDQYITVYTDEIGCTSLSEMQAAIEKTITRGTESLISPEWLNSGAFTPKWSMKTSEIRIKLLDFLNVFALFKNMRGAFGQDTLHTLFLIWIMKADAIVSKIALKCLYTFDFKYLMPYTEHLDKVMQDSTFRDTLTMFSAQKDAGVVLQEHRSELLPVLCRLLYAKCVSKKGRNKGDTVANRRATILTYLAALESSELAHFIALTVRPFTSVSDLVEHSFQEYSVSEVSLSRKLGFLNMLEVVLTQLGVTLVPFVSMIANLLISLLREALEEGENSTVSIIENDWDASLHSLNRSTECESLEVTPIGSRTNTNGYKKQCRVLVLRRYCQLLEQFDASFSSYGIRLDAWNTRIIDLLHPSITHLSRTIIGADKAPVLLELLVTLAKTTRQSGRNLPQSVISDVITCISYHYNSGKTNDDLAPEILSSILSFMEILIDSDRIKLHSNADISELQLLPLLPVVLNQFVARFESKTKRYNETKYSGTSRKEFSFLCGLSDVFLSCSAPQKMINYASHLFQLLLPFLQRNHHTSVEDKEHILTLLRRLVPVLGDQLYKYVAPIAKHLSPGSDCLQQRQLRKSLVNVLTSFANGETKLSDQLCQAISLIDDLNAFDPSKIEEIDFERRMGALEKLRDTRNTTGNKLLIWDELCQDAIACSLLLSQLMFSMHETEYSIRHSAQIIVQQYLHYCNDATQLIPDLQKEGSTHTNHRVVTAQRVLQSTVIPCIRSSMKSYVEATRNGFIQLLSTIADMKALHTLPFVPGEDLSKLRNPNDTEVDIYNNLVHIQVHRRRKALQHLTLLLSSQEFMSSTIQNFILPLLMHFIYETQSKSQESIQQQASTCIGIAARHLGWSNYLALLRRLLKSIDGHSDLENAIIATVCAVVDHFHFSTSLNSVDIEKSAPLANSDANVTLERMHKNTAVSGLNRIQKVLHQQIVPMMKTYMMKVSSREEKRSSSLHNNRSMGEAMQLAASKQGRDYTVRIPLALAVIKVLKIFPTELFDAEFPKLLIAFIKLLRSRDEAVRTSARKTLAKIAIEVEPTYLKVIVQELEHTLRDGYMVPVFSYTLLAILKQTLPLMYYTKSCSILSERTGNVQADTEPPTDALEDCLSGILRITMANLFRYVGVNQDGSEYKSKMKEAKGKSSLSTLELLARCINFIPNSMAIHTMVTSLVNRYRDYIISQPAGHEKALQVFQDALKVTARGLSKNANAEHSYVLLYVHHVMDQALETIRPLADSERNKHPRMLTSTSGSDKECSIRSWQVNEKCQVVAKELATRVNSLSTARVQLQPRMTGFDRFQNAASRTKACLPHGNDKESTNGTVIDTSGEIGSRLLQELLHFALLVLSDTLHSTPAVNEIAASLLDPFVFILFRCVSEIKSDRGIIQALRCLTMLLHRDDICSMKTTVLPLIQRILKLLQKAGAGSAGNETVQACYRCMTALLRHRTASELKLTESQWRVLVSFVRSDIEEQDHQQVTFALLKSMVLWSCESKSDGTKLQVDRKLLIPEMYDTIQRVGELLIQNVPQSAKTHCISIYVLFVLQYPMSPKRRTQQLRFLLQNLNYQYESGRLGVLQALHALSSQLPIPILSENLQLLLLPVVLRLVNDESKTCREHASQVIEVLLRRADAQELLQTTMLINNWWNAPINPATNAFDFRLACTAAQITAILVKARPDIIEKRRIITEVVLPRSKSFLESCYQTTTHSCEAPFMDVFTDSAQLRVEEHSSWQVLFSILHCMVEISAKFAKYMDYYLEECDDFLQLLVNGLIVYPHPWVRLATIQILSSYLKNKFGTSKAKTSSISSIYDTRSLKWIDREENLFTVTTQILKLLTLPNLSPPLENAILGILPWLCARIFDMNENTTLMAQVFETDEADDVIVHGAGARQTPFGWIMTRLSYMVRALPPQAQSTIFKVFAAITQLLDPSHVSKYLIHMLNALVRVQQDQHNVKEEADNLANNLASEIENSPRFLANQVLELLEKTVGSDVFVPAYAFVQQKIHQLRSERKMKRKQELVQNPERAAKRKLHKNEQKKLGKQGRKRKFAVLKGSTRASKRSSTTYV</sequence>
<dbReference type="Pfam" id="PF07539">
    <property type="entry name" value="UTP20_N"/>
    <property type="match status" value="1"/>
</dbReference>
<keyword evidence="2" id="KW-0175">Coiled coil</keyword>
<feature type="domain" description="U3 small nucleolar RNA-associated protein 20" evidence="5">
    <location>
        <begin position="1701"/>
        <end position="1947"/>
    </location>
</feature>
<evidence type="ECO:0000259" key="6">
    <source>
        <dbReference type="Pfam" id="PF23099"/>
    </source>
</evidence>
<dbReference type="InterPro" id="IPR021133">
    <property type="entry name" value="HEAT_type_2"/>
</dbReference>
<evidence type="ECO:0000256" key="3">
    <source>
        <dbReference type="SAM" id="MobiDB-lite"/>
    </source>
</evidence>
<organism evidence="7">
    <name type="scientific">Albugo laibachii Nc14</name>
    <dbReference type="NCBI Taxonomy" id="890382"/>
    <lineage>
        <taxon>Eukaryota</taxon>
        <taxon>Sar</taxon>
        <taxon>Stramenopiles</taxon>
        <taxon>Oomycota</taxon>
        <taxon>Peronosporomycetes</taxon>
        <taxon>Albuginales</taxon>
        <taxon>Albuginaceae</taxon>
        <taxon>Albugo</taxon>
    </lineage>
</organism>
<reference evidence="7" key="2">
    <citation type="submission" date="2011-02" db="EMBL/GenBank/DDBJ databases">
        <authorList>
            <person name="MacLean D."/>
        </authorList>
    </citation>
    <scope>NUCLEOTIDE SEQUENCE</scope>
</reference>
<dbReference type="InterPro" id="IPR016024">
    <property type="entry name" value="ARM-type_fold"/>
</dbReference>
<name>F0WPU2_9STRA</name>
<feature type="compositionally biased region" description="Basic residues" evidence="3">
    <location>
        <begin position="2753"/>
        <end position="2763"/>
    </location>
</feature>
<dbReference type="HOGENOM" id="CLU_000251_0_0_1"/>
<gene>
    <name evidence="7" type="primary">AlNc14C190G8434</name>
    <name evidence="7" type="ORF">ALNC14_094860</name>
</gene>
<proteinExistence type="predicted"/>
<evidence type="ECO:0000256" key="2">
    <source>
        <dbReference type="SAM" id="Coils"/>
    </source>
</evidence>
<dbReference type="InterPro" id="IPR011989">
    <property type="entry name" value="ARM-like"/>
</dbReference>
<evidence type="ECO:0000259" key="4">
    <source>
        <dbReference type="Pfam" id="PF07539"/>
    </source>
</evidence>
<dbReference type="GO" id="GO:0032040">
    <property type="term" value="C:small-subunit processome"/>
    <property type="evidence" value="ECO:0007669"/>
    <property type="project" value="TreeGrafter"/>
</dbReference>
<feature type="repeat" description="HEAT" evidence="1">
    <location>
        <begin position="2318"/>
        <end position="2356"/>
    </location>
</feature>
<dbReference type="Pfam" id="PF20416">
    <property type="entry name" value="UTP20"/>
    <property type="match status" value="1"/>
</dbReference>
<dbReference type="InterPro" id="IPR046523">
    <property type="entry name" value="UTP20_dom"/>
</dbReference>
<dbReference type="Pfam" id="PF23099">
    <property type="entry name" value="UTP20_C"/>
    <property type="match status" value="1"/>
</dbReference>
<protein>
    <submittedName>
        <fullName evidence="7">U3 small nucleolar RNAassociated protein putative</fullName>
    </submittedName>
</protein>
<dbReference type="SUPFAM" id="SSF48371">
    <property type="entry name" value="ARM repeat"/>
    <property type="match status" value="2"/>
</dbReference>
<feature type="coiled-coil region" evidence="2">
    <location>
        <begin position="2658"/>
        <end position="2685"/>
    </location>
</feature>
<dbReference type="InterPro" id="IPR011430">
    <property type="entry name" value="UTP20_N"/>
</dbReference>
<accession>F0WPU2</accession>
<dbReference type="InterPro" id="IPR057525">
    <property type="entry name" value="UTP20_C"/>
</dbReference>
<dbReference type="InterPro" id="IPR052575">
    <property type="entry name" value="SSU_processome_comp_20"/>
</dbReference>
<feature type="domain" description="U3 small nucleolar RNA-associated protein 20 C-terminal" evidence="6">
    <location>
        <begin position="2629"/>
        <end position="2761"/>
    </location>
</feature>
<dbReference type="Gene3D" id="1.25.10.10">
    <property type="entry name" value="Leucine-rich Repeat Variant"/>
    <property type="match status" value="2"/>
</dbReference>
<dbReference type="PANTHER" id="PTHR17695">
    <property type="entry name" value="SMALL SUBUNIT PROCESSOME COMPONENT 20 HOMOLOG"/>
    <property type="match status" value="1"/>
</dbReference>